<dbReference type="EMBL" id="BAAAPN010000044">
    <property type="protein sequence ID" value="GAA1758010.1"/>
    <property type="molecule type" value="Genomic_DNA"/>
</dbReference>
<dbReference type="Pfam" id="PF05762">
    <property type="entry name" value="VWA_CoxE"/>
    <property type="match status" value="1"/>
</dbReference>
<proteinExistence type="predicted"/>
<keyword evidence="2" id="KW-1185">Reference proteome</keyword>
<evidence type="ECO:0000313" key="1">
    <source>
        <dbReference type="EMBL" id="GAA1758010.1"/>
    </source>
</evidence>
<gene>
    <name evidence="1" type="ORF">GCM10009810_16910</name>
</gene>
<dbReference type="Proteomes" id="UP001501475">
    <property type="component" value="Unassembled WGS sequence"/>
</dbReference>
<dbReference type="PANTHER" id="PTHR39338:SF5">
    <property type="entry name" value="BLR6139 PROTEIN"/>
    <property type="match status" value="1"/>
</dbReference>
<dbReference type="PANTHER" id="PTHR39338">
    <property type="entry name" value="BLL5662 PROTEIN-RELATED"/>
    <property type="match status" value="1"/>
</dbReference>
<reference evidence="1 2" key="1">
    <citation type="journal article" date="2019" name="Int. J. Syst. Evol. Microbiol.">
        <title>The Global Catalogue of Microorganisms (GCM) 10K type strain sequencing project: providing services to taxonomists for standard genome sequencing and annotation.</title>
        <authorList>
            <consortium name="The Broad Institute Genomics Platform"/>
            <consortium name="The Broad Institute Genome Sequencing Center for Infectious Disease"/>
            <person name="Wu L."/>
            <person name="Ma J."/>
        </authorList>
    </citation>
    <scope>NUCLEOTIDE SEQUENCE [LARGE SCALE GENOMIC DNA]</scope>
    <source>
        <strain evidence="1 2">JCM 15591</strain>
    </source>
</reference>
<dbReference type="InterPro" id="IPR036465">
    <property type="entry name" value="vWFA_dom_sf"/>
</dbReference>
<dbReference type="InterPro" id="IPR008912">
    <property type="entry name" value="Uncharacterised_CoxE"/>
</dbReference>
<organism evidence="1 2">
    <name type="scientific">Nostocoides vanveenii</name>
    <dbReference type="NCBI Taxonomy" id="330835"/>
    <lineage>
        <taxon>Bacteria</taxon>
        <taxon>Bacillati</taxon>
        <taxon>Actinomycetota</taxon>
        <taxon>Actinomycetes</taxon>
        <taxon>Micrococcales</taxon>
        <taxon>Intrasporangiaceae</taxon>
        <taxon>Nostocoides</taxon>
    </lineage>
</organism>
<comment type="caution">
    <text evidence="1">The sequence shown here is derived from an EMBL/GenBank/DDBJ whole genome shotgun (WGS) entry which is preliminary data.</text>
</comment>
<sequence>MNDSPRTLSEVSEIRSRAEELRQLLAAALAAGDRAALDRIAAQVVAELGRLANDSTLGGYSAAQALDALAPQLAIAVAEALARQAGAGARGAGAAGAGTGLTAGFSRDELRAEVAAFRRRVETETRRRNAEIRGAERIARYAVRSPVEQSSFVLAGPDELAELRRAIGPLTRKLATRLAARRRSGRGAPIDMRRTLRRAMGSGGVPMRPAFQRRSTSRVDLVLLCDMSSSVAGFSRFTILLMQALAAQFRRVRVFGFVNVVEELTEIIAVAPPGSDLTTALSDTRRMTKWHNNSDYGTALSDFTEHCLDAVGHRSVVLVLGDARTNNTDPGLPALHAIQERAKSVIWLNPEPARQWDSGDSVAHLYAEVVDMHECRNLAQLRHFVTRLLPI</sequence>
<dbReference type="SUPFAM" id="SSF53300">
    <property type="entry name" value="vWA-like"/>
    <property type="match status" value="1"/>
</dbReference>
<name>A0ABN2KJP1_9MICO</name>
<evidence type="ECO:0000313" key="2">
    <source>
        <dbReference type="Proteomes" id="UP001501475"/>
    </source>
</evidence>
<accession>A0ABN2KJP1</accession>
<protein>
    <submittedName>
        <fullName evidence="1">VWA domain-containing protein</fullName>
    </submittedName>
</protein>